<dbReference type="STRING" id="66969.Lwal_3114"/>
<sequence length="200" mass="22641">MLIFKGWKIKRITKRLKAMIAYRASNQPGDEVLKKEILYYFELATIYKHLKGNKKHPYSDLMVVECYRSAADLNDAAANFQLAQLFLDEAKYRKGLNNEGIFTSPANLKRSDQLFEEAHAHLIAAEKLGHVGAKRLRGLCIINGWGVTSDKNAGFELVVSSIDQEGSWEKVPQIFASMGLNKPEFFAAIMQRRKDSSTNI</sequence>
<reference evidence="1 2" key="1">
    <citation type="submission" date="2015-11" db="EMBL/GenBank/DDBJ databases">
        <title>Genomic analysis of 38 Legionella species identifies large and diverse effector repertoires.</title>
        <authorList>
            <person name="Burstein D."/>
            <person name="Amaro F."/>
            <person name="Zusman T."/>
            <person name="Lifshitz Z."/>
            <person name="Cohen O."/>
            <person name="Gilbert J.A."/>
            <person name="Pupko T."/>
            <person name="Shuman H.A."/>
            <person name="Segal G."/>
        </authorList>
    </citation>
    <scope>NUCLEOTIDE SEQUENCE [LARGE SCALE GENOMIC DNA]</scope>
    <source>
        <strain evidence="1 2">ATCC 51914</strain>
    </source>
</reference>
<comment type="caution">
    <text evidence="1">The sequence shown here is derived from an EMBL/GenBank/DDBJ whole genome shotgun (WGS) entry which is preliminary data.</text>
</comment>
<name>A0A0W1A131_9GAMM</name>
<gene>
    <name evidence="1" type="ORF">Lwal_3114</name>
</gene>
<dbReference type="RefSeq" id="WP_058481706.1">
    <property type="nucleotide sequence ID" value="NZ_CAAAIQ010000005.1"/>
</dbReference>
<protein>
    <submittedName>
        <fullName evidence="1">Uncharacterized protein</fullName>
    </submittedName>
</protein>
<proteinExistence type="predicted"/>
<accession>A0A0W1A131</accession>
<dbReference type="AlphaFoldDB" id="A0A0W1A131"/>
<dbReference type="SUPFAM" id="SSF81901">
    <property type="entry name" value="HCP-like"/>
    <property type="match status" value="1"/>
</dbReference>
<organism evidence="1 2">
    <name type="scientific">Legionella waltersii</name>
    <dbReference type="NCBI Taxonomy" id="66969"/>
    <lineage>
        <taxon>Bacteria</taxon>
        <taxon>Pseudomonadati</taxon>
        <taxon>Pseudomonadota</taxon>
        <taxon>Gammaproteobacteria</taxon>
        <taxon>Legionellales</taxon>
        <taxon>Legionellaceae</taxon>
        <taxon>Legionella</taxon>
    </lineage>
</organism>
<dbReference type="Gene3D" id="1.25.40.10">
    <property type="entry name" value="Tetratricopeptide repeat domain"/>
    <property type="match status" value="1"/>
</dbReference>
<dbReference type="OrthoDB" id="5652782at2"/>
<evidence type="ECO:0000313" key="2">
    <source>
        <dbReference type="Proteomes" id="UP000054729"/>
    </source>
</evidence>
<dbReference type="Proteomes" id="UP000054729">
    <property type="component" value="Unassembled WGS sequence"/>
</dbReference>
<dbReference type="PATRIC" id="fig|66969.6.peg.3401"/>
<keyword evidence="2" id="KW-1185">Reference proteome</keyword>
<evidence type="ECO:0000313" key="1">
    <source>
        <dbReference type="EMBL" id="KTD75073.1"/>
    </source>
</evidence>
<dbReference type="EMBL" id="LNZB01000060">
    <property type="protein sequence ID" value="KTD75073.1"/>
    <property type="molecule type" value="Genomic_DNA"/>
</dbReference>
<dbReference type="InterPro" id="IPR011990">
    <property type="entry name" value="TPR-like_helical_dom_sf"/>
</dbReference>